<keyword evidence="2" id="KW-1185">Reference proteome</keyword>
<evidence type="ECO:0008006" key="3">
    <source>
        <dbReference type="Google" id="ProtNLM"/>
    </source>
</evidence>
<dbReference type="Proteomes" id="UP000557717">
    <property type="component" value="Unassembled WGS sequence"/>
</dbReference>
<dbReference type="AlphaFoldDB" id="A0A840V3G7"/>
<organism evidence="1 2">
    <name type="scientific">Haloferula luteola</name>
    <dbReference type="NCBI Taxonomy" id="595692"/>
    <lineage>
        <taxon>Bacteria</taxon>
        <taxon>Pseudomonadati</taxon>
        <taxon>Verrucomicrobiota</taxon>
        <taxon>Verrucomicrobiia</taxon>
        <taxon>Verrucomicrobiales</taxon>
        <taxon>Verrucomicrobiaceae</taxon>
        <taxon>Haloferula</taxon>
    </lineage>
</organism>
<sequence>MRMQDSIEWPDEVEILIDRLESESSERKLSREERALMDIYETVPILESEDCLHGFWQSGVNHQRVIKSFDLVGATGIVDPLNASRWCETRSEDRNDYSETEEEYLASIEEELPAAIEELLDLVMDFIEEEEWGD</sequence>
<dbReference type="EMBL" id="JACHFD010000010">
    <property type="protein sequence ID" value="MBB5352043.1"/>
    <property type="molecule type" value="Genomic_DNA"/>
</dbReference>
<accession>A0A840V3G7</accession>
<evidence type="ECO:0000313" key="1">
    <source>
        <dbReference type="EMBL" id="MBB5352043.1"/>
    </source>
</evidence>
<gene>
    <name evidence="1" type="ORF">HNR46_002284</name>
</gene>
<reference evidence="1 2" key="1">
    <citation type="submission" date="2020-08" db="EMBL/GenBank/DDBJ databases">
        <title>Genomic Encyclopedia of Type Strains, Phase IV (KMG-IV): sequencing the most valuable type-strain genomes for metagenomic binning, comparative biology and taxonomic classification.</title>
        <authorList>
            <person name="Goeker M."/>
        </authorList>
    </citation>
    <scope>NUCLEOTIDE SEQUENCE [LARGE SCALE GENOMIC DNA]</scope>
    <source>
        <strain evidence="1 2">YC6886</strain>
    </source>
</reference>
<evidence type="ECO:0000313" key="2">
    <source>
        <dbReference type="Proteomes" id="UP000557717"/>
    </source>
</evidence>
<comment type="caution">
    <text evidence="1">The sequence shown here is derived from an EMBL/GenBank/DDBJ whole genome shotgun (WGS) entry which is preliminary data.</text>
</comment>
<dbReference type="RefSeq" id="WP_184018752.1">
    <property type="nucleotide sequence ID" value="NZ_JACHFD010000010.1"/>
</dbReference>
<proteinExistence type="predicted"/>
<name>A0A840V3G7_9BACT</name>
<protein>
    <recommendedName>
        <fullName evidence="3">DUF4375 domain-containing protein</fullName>
    </recommendedName>
</protein>